<feature type="domain" description="Septum formation-related" evidence="3">
    <location>
        <begin position="50"/>
        <end position="271"/>
    </location>
</feature>
<evidence type="ECO:0000259" key="3">
    <source>
        <dbReference type="Pfam" id="PF13845"/>
    </source>
</evidence>
<name>A0ABW3YGA2_9ACTN</name>
<dbReference type="InterPro" id="IPR026004">
    <property type="entry name" value="Septum_form"/>
</dbReference>
<feature type="chain" id="PRO_5046636568" evidence="2">
    <location>
        <begin position="26"/>
        <end position="297"/>
    </location>
</feature>
<organism evidence="4 5">
    <name type="scientific">Micromonospora sonneratiae</name>
    <dbReference type="NCBI Taxonomy" id="1184706"/>
    <lineage>
        <taxon>Bacteria</taxon>
        <taxon>Bacillati</taxon>
        <taxon>Actinomycetota</taxon>
        <taxon>Actinomycetes</taxon>
        <taxon>Micromonosporales</taxon>
        <taxon>Micromonosporaceae</taxon>
        <taxon>Micromonospora</taxon>
    </lineage>
</organism>
<keyword evidence="2" id="KW-0732">Signal</keyword>
<evidence type="ECO:0000313" key="4">
    <source>
        <dbReference type="EMBL" id="MFD1322661.1"/>
    </source>
</evidence>
<reference evidence="5" key="1">
    <citation type="journal article" date="2019" name="Int. J. Syst. Evol. Microbiol.">
        <title>The Global Catalogue of Microorganisms (GCM) 10K type strain sequencing project: providing services to taxonomists for standard genome sequencing and annotation.</title>
        <authorList>
            <consortium name="The Broad Institute Genomics Platform"/>
            <consortium name="The Broad Institute Genome Sequencing Center for Infectious Disease"/>
            <person name="Wu L."/>
            <person name="Ma J."/>
        </authorList>
    </citation>
    <scope>NUCLEOTIDE SEQUENCE [LARGE SCALE GENOMIC DNA]</scope>
    <source>
        <strain evidence="5">JCM 31037</strain>
    </source>
</reference>
<evidence type="ECO:0000256" key="2">
    <source>
        <dbReference type="SAM" id="SignalP"/>
    </source>
</evidence>
<evidence type="ECO:0000313" key="5">
    <source>
        <dbReference type="Proteomes" id="UP001597260"/>
    </source>
</evidence>
<feature type="region of interest" description="Disordered" evidence="1">
    <location>
        <begin position="82"/>
        <end position="102"/>
    </location>
</feature>
<dbReference type="RefSeq" id="WP_377571818.1">
    <property type="nucleotide sequence ID" value="NZ_JBHTMP010000023.1"/>
</dbReference>
<sequence length="297" mass="31840">MRRWLTTIALGGVTALALTACGNPAGVDGDLTNNWAALGEAKIFVPAADTCHAEEGDGSLRSYKPIDCGQSHKTETLYIGTFTGSATSRESPPSNDSDEMRTARQECHTKVTEAVGGDWRGARLSLSVVLPSEQAWTGGARWFRCDISEVESLDDDDVVARTSSVKGALSSTSELAHTCFTPKLAGSALDSMTPVACTAKHRSEFVGIYTAPDGTFDAMKANSTQTHRQCLSVVASYAKVPNDGDLKYRAGTIYYYPSRSDWEAGERGIKCFVWVSSRDLTGSVKDAGTKGLPINYK</sequence>
<proteinExistence type="predicted"/>
<dbReference type="Proteomes" id="UP001597260">
    <property type="component" value="Unassembled WGS sequence"/>
</dbReference>
<comment type="caution">
    <text evidence="4">The sequence shown here is derived from an EMBL/GenBank/DDBJ whole genome shotgun (WGS) entry which is preliminary data.</text>
</comment>
<keyword evidence="5" id="KW-1185">Reference proteome</keyword>
<accession>A0ABW3YGA2</accession>
<evidence type="ECO:0000256" key="1">
    <source>
        <dbReference type="SAM" id="MobiDB-lite"/>
    </source>
</evidence>
<feature type="compositionally biased region" description="Polar residues" evidence="1">
    <location>
        <begin position="82"/>
        <end position="95"/>
    </location>
</feature>
<protein>
    <submittedName>
        <fullName evidence="4">Septum formation family protein</fullName>
    </submittedName>
</protein>
<gene>
    <name evidence="4" type="ORF">ACFQ4H_16310</name>
</gene>
<dbReference type="PROSITE" id="PS51257">
    <property type="entry name" value="PROKAR_LIPOPROTEIN"/>
    <property type="match status" value="1"/>
</dbReference>
<dbReference type="Pfam" id="PF13845">
    <property type="entry name" value="Septum_form"/>
    <property type="match status" value="1"/>
</dbReference>
<feature type="signal peptide" evidence="2">
    <location>
        <begin position="1"/>
        <end position="25"/>
    </location>
</feature>
<dbReference type="EMBL" id="JBHTMP010000023">
    <property type="protein sequence ID" value="MFD1322661.1"/>
    <property type="molecule type" value="Genomic_DNA"/>
</dbReference>